<feature type="domain" description="Response regulatory" evidence="8">
    <location>
        <begin position="3"/>
        <end position="118"/>
    </location>
</feature>
<dbReference type="InterPro" id="IPR000792">
    <property type="entry name" value="Tscrpt_reg_LuxR_C"/>
</dbReference>
<proteinExistence type="predicted"/>
<dbReference type="SUPFAM" id="SSF52172">
    <property type="entry name" value="CheY-like"/>
    <property type="match status" value="1"/>
</dbReference>
<dbReference type="PROSITE" id="PS00622">
    <property type="entry name" value="HTH_LUXR_1"/>
    <property type="match status" value="1"/>
</dbReference>
<keyword evidence="4" id="KW-0238">DNA-binding</keyword>
<dbReference type="PRINTS" id="PR00038">
    <property type="entry name" value="HTHLUXR"/>
</dbReference>
<keyword evidence="2" id="KW-0902">Two-component regulatory system</keyword>
<keyword evidence="5" id="KW-0804">Transcription</keyword>
<keyword evidence="10" id="KW-1185">Reference proteome</keyword>
<reference evidence="9 10" key="1">
    <citation type="submission" date="2014-09" db="EMBL/GenBank/DDBJ databases">
        <title>Cedecea neteri SSMD04 Genome Sequencing.</title>
        <authorList>
            <person name="Tan J.-Y."/>
        </authorList>
    </citation>
    <scope>NUCLEOTIDE SEQUENCE [LARGE SCALE GENOMIC DNA]</scope>
    <source>
        <strain evidence="9 10">SSMD04</strain>
    </source>
</reference>
<dbReference type="PROSITE" id="PS50110">
    <property type="entry name" value="RESPONSE_REGULATORY"/>
    <property type="match status" value="1"/>
</dbReference>
<gene>
    <name evidence="9" type="ORF">JT31_02730</name>
</gene>
<dbReference type="InterPro" id="IPR058245">
    <property type="entry name" value="NreC/VraR/RcsB-like_REC"/>
</dbReference>
<dbReference type="KEGG" id="cnt:JT31_02730"/>
<dbReference type="PANTHER" id="PTHR43214">
    <property type="entry name" value="TWO-COMPONENT RESPONSE REGULATOR"/>
    <property type="match status" value="1"/>
</dbReference>
<dbReference type="InterPro" id="IPR001789">
    <property type="entry name" value="Sig_transdc_resp-reg_receiver"/>
</dbReference>
<organism evidence="9 10">
    <name type="scientific">Cedecea neteri</name>
    <dbReference type="NCBI Taxonomy" id="158822"/>
    <lineage>
        <taxon>Bacteria</taxon>
        <taxon>Pseudomonadati</taxon>
        <taxon>Pseudomonadota</taxon>
        <taxon>Gammaproteobacteria</taxon>
        <taxon>Enterobacterales</taxon>
        <taxon>Enterobacteriaceae</taxon>
        <taxon>Cedecea</taxon>
    </lineage>
</organism>
<feature type="domain" description="HTH luxR-type" evidence="7">
    <location>
        <begin position="140"/>
        <end position="205"/>
    </location>
</feature>
<dbReference type="InterPro" id="IPR011006">
    <property type="entry name" value="CheY-like_superfamily"/>
</dbReference>
<evidence type="ECO:0000313" key="9">
    <source>
        <dbReference type="EMBL" id="AIR03563.1"/>
    </source>
</evidence>
<evidence type="ECO:0000259" key="7">
    <source>
        <dbReference type="PROSITE" id="PS50043"/>
    </source>
</evidence>
<evidence type="ECO:0000256" key="6">
    <source>
        <dbReference type="PROSITE-ProRule" id="PRU00169"/>
    </source>
</evidence>
<feature type="modified residue" description="4-aspartylphosphate" evidence="6">
    <location>
        <position position="53"/>
    </location>
</feature>
<accession>A0A089PU77</accession>
<dbReference type="InterPro" id="IPR039420">
    <property type="entry name" value="WalR-like"/>
</dbReference>
<name>A0A089PU77_9ENTR</name>
<keyword evidence="3" id="KW-0805">Transcription regulation</keyword>
<protein>
    <submittedName>
        <fullName evidence="9">Transcriptional regulator</fullName>
    </submittedName>
</protein>
<dbReference type="GO" id="GO:0000160">
    <property type="term" value="P:phosphorelay signal transduction system"/>
    <property type="evidence" value="ECO:0007669"/>
    <property type="project" value="InterPro"/>
</dbReference>
<dbReference type="GO" id="GO:0003677">
    <property type="term" value="F:DNA binding"/>
    <property type="evidence" value="ECO:0007669"/>
    <property type="project" value="UniProtKB-KW"/>
</dbReference>
<dbReference type="AlphaFoldDB" id="A0A089PU77"/>
<evidence type="ECO:0000256" key="3">
    <source>
        <dbReference type="ARBA" id="ARBA00023015"/>
    </source>
</evidence>
<dbReference type="Pfam" id="PF00072">
    <property type="entry name" value="Response_reg"/>
    <property type="match status" value="1"/>
</dbReference>
<dbReference type="CDD" id="cd06170">
    <property type="entry name" value="LuxR_C_like"/>
    <property type="match status" value="1"/>
</dbReference>
<dbReference type="SMART" id="SM00448">
    <property type="entry name" value="REC"/>
    <property type="match status" value="1"/>
</dbReference>
<evidence type="ECO:0000259" key="8">
    <source>
        <dbReference type="PROSITE" id="PS50110"/>
    </source>
</evidence>
<dbReference type="PANTHER" id="PTHR43214:SF41">
    <property type="entry name" value="NITRATE_NITRITE RESPONSE REGULATOR PROTEIN NARP"/>
    <property type="match status" value="1"/>
</dbReference>
<evidence type="ECO:0000256" key="2">
    <source>
        <dbReference type="ARBA" id="ARBA00023012"/>
    </source>
</evidence>
<sequence>MATLLIIDDHPMARLAIRMLLEKDGHHVLAESGDGSEAFKLIQKLTPEIVVVDLDIPGLSGVELIEKLRIHDFSGRLLVLTGRDDEHYLSRCMNSGADGFVGKGNNLDELQDAVRAVERGYGYFPLRRQTSTKNARPAGEVEAVKRLSNRELQVLRYLSRGVKVMDISEKMHISNKTVSTYKTRLMTKLQVSNTMELIDFARRHSLD</sequence>
<evidence type="ECO:0000256" key="1">
    <source>
        <dbReference type="ARBA" id="ARBA00022553"/>
    </source>
</evidence>
<dbReference type="CDD" id="cd17535">
    <property type="entry name" value="REC_NarL-like"/>
    <property type="match status" value="1"/>
</dbReference>
<dbReference type="Pfam" id="PF00196">
    <property type="entry name" value="GerE"/>
    <property type="match status" value="1"/>
</dbReference>
<dbReference type="GO" id="GO:0006355">
    <property type="term" value="P:regulation of DNA-templated transcription"/>
    <property type="evidence" value="ECO:0007669"/>
    <property type="project" value="InterPro"/>
</dbReference>
<evidence type="ECO:0000256" key="4">
    <source>
        <dbReference type="ARBA" id="ARBA00023125"/>
    </source>
</evidence>
<evidence type="ECO:0000313" key="10">
    <source>
        <dbReference type="Proteomes" id="UP000029481"/>
    </source>
</evidence>
<dbReference type="Proteomes" id="UP000029481">
    <property type="component" value="Chromosome"/>
</dbReference>
<keyword evidence="1 6" id="KW-0597">Phosphoprotein</keyword>
<dbReference type="EMBL" id="CP009451">
    <property type="protein sequence ID" value="AIR03563.1"/>
    <property type="molecule type" value="Genomic_DNA"/>
</dbReference>
<dbReference type="Gene3D" id="3.40.50.2300">
    <property type="match status" value="1"/>
</dbReference>
<dbReference type="OrthoDB" id="9796655at2"/>
<dbReference type="PROSITE" id="PS50043">
    <property type="entry name" value="HTH_LUXR_2"/>
    <property type="match status" value="1"/>
</dbReference>
<evidence type="ECO:0000256" key="5">
    <source>
        <dbReference type="ARBA" id="ARBA00023163"/>
    </source>
</evidence>
<dbReference type="SMART" id="SM00421">
    <property type="entry name" value="HTH_LUXR"/>
    <property type="match status" value="1"/>
</dbReference>